<feature type="compositionally biased region" description="Low complexity" evidence="1">
    <location>
        <begin position="48"/>
        <end position="58"/>
    </location>
</feature>
<reference evidence="2 3" key="1">
    <citation type="submission" date="2018-05" db="EMBL/GenBank/DDBJ databases">
        <title>A metagenomic window into the 2 km-deep terrestrial subsurface aquifer revealed taxonomically and functionally diverse microbial community comprising novel uncultured bacterial lineages.</title>
        <authorList>
            <person name="Kadnikov V.V."/>
            <person name="Mardanov A.V."/>
            <person name="Beletsky A.V."/>
            <person name="Banks D."/>
            <person name="Pimenov N.V."/>
            <person name="Frank Y.A."/>
            <person name="Karnachuk O.V."/>
            <person name="Ravin N.V."/>
        </authorList>
    </citation>
    <scope>NUCLEOTIDE SEQUENCE [LARGE SCALE GENOMIC DNA]</scope>
    <source>
        <strain evidence="2">BY5</strain>
    </source>
</reference>
<accession>A0A367ZTL0</accession>
<protein>
    <recommendedName>
        <fullName evidence="4">Essential protein Yae1 N-terminal domain-containing protein</fullName>
    </recommendedName>
</protein>
<feature type="compositionally biased region" description="Basic and acidic residues" evidence="1">
    <location>
        <begin position="1"/>
        <end position="30"/>
    </location>
</feature>
<organism evidence="2 3">
    <name type="scientific">Candidatus Ozemobacter sibiricus</name>
    <dbReference type="NCBI Taxonomy" id="2268124"/>
    <lineage>
        <taxon>Bacteria</taxon>
        <taxon>Candidatus Ozemobacteria</taxon>
        <taxon>Candidatus Ozemobacterales</taxon>
        <taxon>Candidatus Ozemobacteraceae</taxon>
        <taxon>Candidatus Ozemobacter</taxon>
    </lineage>
</organism>
<evidence type="ECO:0000313" key="2">
    <source>
        <dbReference type="EMBL" id="RCK81187.1"/>
    </source>
</evidence>
<evidence type="ECO:0000256" key="1">
    <source>
        <dbReference type="SAM" id="MobiDB-lite"/>
    </source>
</evidence>
<comment type="caution">
    <text evidence="2">The sequence shown here is derived from an EMBL/GenBank/DDBJ whole genome shotgun (WGS) entry which is preliminary data.</text>
</comment>
<feature type="region of interest" description="Disordered" evidence="1">
    <location>
        <begin position="1"/>
        <end position="58"/>
    </location>
</feature>
<dbReference type="EMBL" id="QOQW01000003">
    <property type="protein sequence ID" value="RCK81187.1"/>
    <property type="molecule type" value="Genomic_DNA"/>
</dbReference>
<evidence type="ECO:0000313" key="3">
    <source>
        <dbReference type="Proteomes" id="UP000252355"/>
    </source>
</evidence>
<dbReference type="Proteomes" id="UP000252355">
    <property type="component" value="Unassembled WGS sequence"/>
</dbReference>
<name>A0A367ZTL0_9BACT</name>
<proteinExistence type="predicted"/>
<sequence>MAIDERRKISADRERRQLLEQQEKERRELNSSRFNPHKAYQVGKREGLQQGLQQGLQRGLHEGLQKGIQEGLHQGRQEGMAQIIRQLIASGMPPEDVARRLDLPLETVTQMAAPPL</sequence>
<evidence type="ECO:0008006" key="4">
    <source>
        <dbReference type="Google" id="ProtNLM"/>
    </source>
</evidence>
<gene>
    <name evidence="2" type="ORF">OZSIB_2564</name>
</gene>
<dbReference type="AlphaFoldDB" id="A0A367ZTL0"/>